<name>A0A0G0QS30_9BACT</name>
<keyword evidence="1 12" id="KW-0240">DNA-directed RNA polymerase</keyword>
<reference evidence="16 17" key="1">
    <citation type="journal article" date="2015" name="Nature">
        <title>rRNA introns, odd ribosomes, and small enigmatic genomes across a large radiation of phyla.</title>
        <authorList>
            <person name="Brown C.T."/>
            <person name="Hug L.A."/>
            <person name="Thomas B.C."/>
            <person name="Sharon I."/>
            <person name="Castelle C.J."/>
            <person name="Singh A."/>
            <person name="Wilkins M.J."/>
            <person name="Williams K.H."/>
            <person name="Banfield J.F."/>
        </authorList>
    </citation>
    <scope>NUCLEOTIDE SEQUENCE [LARGE SCALE GENOMIC DNA]</scope>
</reference>
<dbReference type="EMBL" id="LBYC01000011">
    <property type="protein sequence ID" value="KKR42978.1"/>
    <property type="molecule type" value="Genomic_DNA"/>
</dbReference>
<protein>
    <recommendedName>
        <fullName evidence="12 13">DNA primase</fullName>
        <ecNumber evidence="12">2.7.7.101</ecNumber>
    </recommendedName>
</protein>
<dbReference type="PATRIC" id="fig|1618776.3.peg.542"/>
<keyword evidence="2 12" id="KW-0639">Primosome</keyword>
<keyword evidence="6 12" id="KW-0479">Metal-binding</keyword>
<dbReference type="FunFam" id="3.90.980.10:FF:000001">
    <property type="entry name" value="DNA primase"/>
    <property type="match status" value="1"/>
</dbReference>
<dbReference type="AlphaFoldDB" id="A0A0G0QS30"/>
<dbReference type="PIRSF" id="PIRSF002811">
    <property type="entry name" value="DnaG"/>
    <property type="match status" value="1"/>
</dbReference>
<evidence type="ECO:0000256" key="8">
    <source>
        <dbReference type="ARBA" id="ARBA00022833"/>
    </source>
</evidence>
<dbReference type="GO" id="GO:0008270">
    <property type="term" value="F:zinc ion binding"/>
    <property type="evidence" value="ECO:0007669"/>
    <property type="project" value="UniProtKB-UniRule"/>
</dbReference>
<evidence type="ECO:0000256" key="2">
    <source>
        <dbReference type="ARBA" id="ARBA00022515"/>
    </source>
</evidence>
<accession>A0A0G0QS30</accession>
<dbReference type="Gene3D" id="3.40.1360.10">
    <property type="match status" value="1"/>
</dbReference>
<dbReference type="SMART" id="SM00493">
    <property type="entry name" value="TOPRIM"/>
    <property type="match status" value="1"/>
</dbReference>
<dbReference type="Pfam" id="PF13662">
    <property type="entry name" value="Toprim_4"/>
    <property type="match status" value="1"/>
</dbReference>
<evidence type="ECO:0000256" key="12">
    <source>
        <dbReference type="HAMAP-Rule" id="MF_00974"/>
    </source>
</evidence>
<evidence type="ECO:0000256" key="3">
    <source>
        <dbReference type="ARBA" id="ARBA00022679"/>
    </source>
</evidence>
<sequence>MNSPVLKIKERLSIEEVVSSYIKLEKAGTNLKARCPFHNEKTPSFFVSADRGTYYCFGCGASGDIFTFVEEFEGLDFKGALQMLADRAGVQLEPLSKEAKENKSEKEKLYEAMQEACLYFENNLEKNQEALEYLKSRGLNEKSIKDFRIGFALLDWRLLYSYLKDKGFSDVEIERAGLAKKPDDANKAMYDRFRGRIMFPIADSSGRIVAFSGRIFVDDGKSAKYLNSPETPIFSKNAVLYGIDKAKDSIRKNNFSILVEGQMDLILSHQAGYRNTIATSGTALSDSTVSKENVVSNLGLVRRLSSNIVLSFDADKAGANATIRAGKIALSLNMDVKVVEMLEGVDPADLISKTGIPAWREAIKNSKHIIEFLLNKVLKNYENDGRKAGREIKEKILPFVNAVGSSIEKMYFLKKISDASSIPLDALQDDLKKIEQEFKYETEEIKEAGEILTKIYRKDRIERNLLGIALWQQTLPEPVVDFKTIFEKLGDIGEKYKDTKEDLIFEAEVSHTDNDNLEKDVAEMFLNFEEENINEELNKKMSELKREPEGEKGKKILQEINELIKKKEEIKNGRLNKK</sequence>
<keyword evidence="10 12" id="KW-0238">DNA-binding</keyword>
<evidence type="ECO:0000313" key="16">
    <source>
        <dbReference type="EMBL" id="KKR42978.1"/>
    </source>
</evidence>
<evidence type="ECO:0000256" key="7">
    <source>
        <dbReference type="ARBA" id="ARBA00022771"/>
    </source>
</evidence>
<dbReference type="PANTHER" id="PTHR30313">
    <property type="entry name" value="DNA PRIMASE"/>
    <property type="match status" value="1"/>
</dbReference>
<dbReference type="FunFam" id="3.90.580.10:FF:000001">
    <property type="entry name" value="DNA primase"/>
    <property type="match status" value="1"/>
</dbReference>
<proteinExistence type="inferred from homology"/>
<dbReference type="Pfam" id="PF01807">
    <property type="entry name" value="Zn_ribbon_DnaG"/>
    <property type="match status" value="1"/>
</dbReference>
<keyword evidence="7 12" id="KW-0863">Zinc-finger</keyword>
<evidence type="ECO:0000256" key="5">
    <source>
        <dbReference type="ARBA" id="ARBA00022705"/>
    </source>
</evidence>
<evidence type="ECO:0000256" key="9">
    <source>
        <dbReference type="ARBA" id="ARBA00022842"/>
    </source>
</evidence>
<dbReference type="InterPro" id="IPR006171">
    <property type="entry name" value="TOPRIM_dom"/>
</dbReference>
<organism evidence="16 17">
    <name type="scientific">Candidatus Nomurabacteria bacterium GW2011_GWF2_40_12</name>
    <dbReference type="NCBI Taxonomy" id="1618776"/>
    <lineage>
        <taxon>Bacteria</taxon>
        <taxon>Candidatus Nomuraibacteriota</taxon>
    </lineage>
</organism>
<dbReference type="SUPFAM" id="SSF57783">
    <property type="entry name" value="Zinc beta-ribbon"/>
    <property type="match status" value="1"/>
</dbReference>
<keyword evidence="3 12" id="KW-0808">Transferase</keyword>
<keyword evidence="9" id="KW-0460">Magnesium</keyword>
<evidence type="ECO:0000256" key="1">
    <source>
        <dbReference type="ARBA" id="ARBA00022478"/>
    </source>
</evidence>
<feature type="zinc finger region" description="CHC2-type" evidence="12 14">
    <location>
        <begin position="35"/>
        <end position="59"/>
    </location>
</feature>
<dbReference type="SMART" id="SM00400">
    <property type="entry name" value="ZnF_CHCC"/>
    <property type="match status" value="1"/>
</dbReference>
<evidence type="ECO:0000256" key="6">
    <source>
        <dbReference type="ARBA" id="ARBA00022723"/>
    </source>
</evidence>
<dbReference type="InterPro" id="IPR037068">
    <property type="entry name" value="DNA_primase_core_N_sf"/>
</dbReference>
<evidence type="ECO:0000256" key="11">
    <source>
        <dbReference type="ARBA" id="ARBA00023163"/>
    </source>
</evidence>
<dbReference type="HAMAP" id="MF_00974">
    <property type="entry name" value="DNA_primase_DnaG"/>
    <property type="match status" value="1"/>
</dbReference>
<dbReference type="InterPro" id="IPR013264">
    <property type="entry name" value="DNAG_N"/>
</dbReference>
<keyword evidence="5 12" id="KW-0235">DNA replication</keyword>
<dbReference type="InterPro" id="IPR002694">
    <property type="entry name" value="Znf_CHC2"/>
</dbReference>
<dbReference type="CDD" id="cd03364">
    <property type="entry name" value="TOPRIM_DnaG_primases"/>
    <property type="match status" value="1"/>
</dbReference>
<evidence type="ECO:0000256" key="4">
    <source>
        <dbReference type="ARBA" id="ARBA00022695"/>
    </source>
</evidence>
<comment type="cofactor">
    <cofactor evidence="12 13 14">
        <name>Zn(2+)</name>
        <dbReference type="ChEBI" id="CHEBI:29105"/>
    </cofactor>
    <text evidence="12 13 14">Binds 1 zinc ion per monomer.</text>
</comment>
<dbReference type="GO" id="GO:0006269">
    <property type="term" value="P:DNA replication, synthesis of primer"/>
    <property type="evidence" value="ECO:0007669"/>
    <property type="project" value="UniProtKB-UniRule"/>
</dbReference>
<keyword evidence="4 12" id="KW-0548">Nucleotidyltransferase</keyword>
<dbReference type="PROSITE" id="PS50880">
    <property type="entry name" value="TOPRIM"/>
    <property type="match status" value="1"/>
</dbReference>
<dbReference type="InterPro" id="IPR006295">
    <property type="entry name" value="DNA_primase_DnaG"/>
</dbReference>
<dbReference type="Gene3D" id="3.90.580.10">
    <property type="entry name" value="Zinc finger, CHC2-type domain"/>
    <property type="match status" value="1"/>
</dbReference>
<dbReference type="GO" id="GO:0003899">
    <property type="term" value="F:DNA-directed RNA polymerase activity"/>
    <property type="evidence" value="ECO:0007669"/>
    <property type="project" value="UniProtKB-UniRule"/>
</dbReference>
<dbReference type="GO" id="GO:0003677">
    <property type="term" value="F:DNA binding"/>
    <property type="evidence" value="ECO:0007669"/>
    <property type="project" value="UniProtKB-KW"/>
</dbReference>
<dbReference type="InterPro" id="IPR034151">
    <property type="entry name" value="TOPRIM_DnaG_bac"/>
</dbReference>
<dbReference type="Proteomes" id="UP000034301">
    <property type="component" value="Unassembled WGS sequence"/>
</dbReference>
<evidence type="ECO:0000259" key="15">
    <source>
        <dbReference type="PROSITE" id="PS50880"/>
    </source>
</evidence>
<dbReference type="EC" id="2.7.7.101" evidence="12"/>
<dbReference type="PANTHER" id="PTHR30313:SF2">
    <property type="entry name" value="DNA PRIMASE"/>
    <property type="match status" value="1"/>
</dbReference>
<comment type="caution">
    <text evidence="16">The sequence shown here is derived from an EMBL/GenBank/DDBJ whole genome shotgun (WGS) entry which is preliminary data.</text>
</comment>
<dbReference type="GO" id="GO:0005737">
    <property type="term" value="C:cytoplasm"/>
    <property type="evidence" value="ECO:0007669"/>
    <property type="project" value="TreeGrafter"/>
</dbReference>
<dbReference type="GO" id="GO:1990077">
    <property type="term" value="C:primosome complex"/>
    <property type="evidence" value="ECO:0007669"/>
    <property type="project" value="UniProtKB-KW"/>
</dbReference>
<gene>
    <name evidence="12" type="primary">dnaG</name>
    <name evidence="16" type="ORF">UT78_C0011G0019</name>
</gene>
<keyword evidence="8 12" id="KW-0862">Zinc</keyword>
<comment type="similarity">
    <text evidence="12 13">Belongs to the DnaG primase family.</text>
</comment>
<keyword evidence="11 12" id="KW-0804">Transcription</keyword>
<feature type="domain" description="Toprim" evidence="15">
    <location>
        <begin position="254"/>
        <end position="344"/>
    </location>
</feature>
<evidence type="ECO:0000256" key="13">
    <source>
        <dbReference type="PIRNR" id="PIRNR002811"/>
    </source>
</evidence>
<dbReference type="GO" id="GO:0000428">
    <property type="term" value="C:DNA-directed RNA polymerase complex"/>
    <property type="evidence" value="ECO:0007669"/>
    <property type="project" value="UniProtKB-KW"/>
</dbReference>
<comment type="subunit">
    <text evidence="12">Monomer. Interacts with DnaB.</text>
</comment>
<dbReference type="InterPro" id="IPR036977">
    <property type="entry name" value="DNA_primase_Znf_CHC2"/>
</dbReference>
<dbReference type="InterPro" id="IPR050219">
    <property type="entry name" value="DnaG_primase"/>
</dbReference>
<evidence type="ECO:0000256" key="10">
    <source>
        <dbReference type="ARBA" id="ARBA00023125"/>
    </source>
</evidence>
<dbReference type="SUPFAM" id="SSF56731">
    <property type="entry name" value="DNA primase core"/>
    <property type="match status" value="1"/>
</dbReference>
<comment type="function">
    <text evidence="12 13">RNA polymerase that catalyzes the synthesis of short RNA molecules used as primers for DNA polymerase during DNA replication.</text>
</comment>
<evidence type="ECO:0000313" key="17">
    <source>
        <dbReference type="Proteomes" id="UP000034301"/>
    </source>
</evidence>
<dbReference type="Pfam" id="PF08275">
    <property type="entry name" value="DNAG_N"/>
    <property type="match status" value="1"/>
</dbReference>
<comment type="catalytic activity">
    <reaction evidence="12">
        <text>ssDNA + n NTP = ssDNA/pppN(pN)n-1 hybrid + (n-1) diphosphate.</text>
        <dbReference type="EC" id="2.7.7.101"/>
    </reaction>
</comment>
<dbReference type="InterPro" id="IPR030846">
    <property type="entry name" value="DnaG_bac"/>
</dbReference>
<dbReference type="NCBIfam" id="TIGR01391">
    <property type="entry name" value="dnaG"/>
    <property type="match status" value="1"/>
</dbReference>
<dbReference type="Gene3D" id="3.90.980.10">
    <property type="entry name" value="DNA primase, catalytic core, N-terminal domain"/>
    <property type="match status" value="1"/>
</dbReference>
<evidence type="ECO:0000256" key="14">
    <source>
        <dbReference type="PIRSR" id="PIRSR002811-1"/>
    </source>
</evidence>
<comment type="domain">
    <text evidence="12">Contains an N-terminal zinc-binding domain, a central core domain that contains the primase activity, and a C-terminal DnaB-binding domain.</text>
</comment>